<feature type="transmembrane region" description="Helical" evidence="6">
    <location>
        <begin position="278"/>
        <end position="303"/>
    </location>
</feature>
<protein>
    <submittedName>
        <fullName evidence="8">DUF255 domain-containing protein</fullName>
    </submittedName>
</protein>
<accession>A0A5C6X877</accession>
<feature type="transmembrane region" description="Helical" evidence="6">
    <location>
        <begin position="72"/>
        <end position="92"/>
    </location>
</feature>
<keyword evidence="4 6" id="KW-1133">Transmembrane helix</keyword>
<feature type="domain" description="Thioredoxin" evidence="7">
    <location>
        <begin position="81"/>
        <end position="217"/>
    </location>
</feature>
<dbReference type="PROSITE" id="PS00194">
    <property type="entry name" value="THIOREDOXIN_1"/>
    <property type="match status" value="1"/>
</dbReference>
<dbReference type="PANTHER" id="PTHR32234">
    <property type="entry name" value="THIOL:DISULFIDE INTERCHANGE PROTEIN DSBD"/>
    <property type="match status" value="1"/>
</dbReference>
<comment type="caution">
    <text evidence="8">The sequence shown here is derived from an EMBL/GenBank/DDBJ whole genome shotgun (WGS) entry which is preliminary data.</text>
</comment>
<keyword evidence="3 6" id="KW-0812">Transmembrane</keyword>
<dbReference type="GO" id="GO:0045454">
    <property type="term" value="P:cell redox homeostasis"/>
    <property type="evidence" value="ECO:0007669"/>
    <property type="project" value="TreeGrafter"/>
</dbReference>
<dbReference type="EMBL" id="VOSM01000003">
    <property type="protein sequence ID" value="TXD37548.1"/>
    <property type="molecule type" value="Genomic_DNA"/>
</dbReference>
<dbReference type="PANTHER" id="PTHR32234:SF0">
    <property type="entry name" value="THIOL:DISULFIDE INTERCHANGE PROTEIN DSBD"/>
    <property type="match status" value="1"/>
</dbReference>
<evidence type="ECO:0000313" key="8">
    <source>
        <dbReference type="EMBL" id="TXD37548.1"/>
    </source>
</evidence>
<dbReference type="InterPro" id="IPR036249">
    <property type="entry name" value="Thioredoxin-like_sf"/>
</dbReference>
<dbReference type="GO" id="GO:0005886">
    <property type="term" value="C:plasma membrane"/>
    <property type="evidence" value="ECO:0007669"/>
    <property type="project" value="UniProtKB-SubCell"/>
</dbReference>
<keyword evidence="5 6" id="KW-0472">Membrane</keyword>
<evidence type="ECO:0000256" key="5">
    <source>
        <dbReference type="ARBA" id="ARBA00023136"/>
    </source>
</evidence>
<evidence type="ECO:0000256" key="3">
    <source>
        <dbReference type="ARBA" id="ARBA00022692"/>
    </source>
</evidence>
<proteinExistence type="predicted"/>
<evidence type="ECO:0000259" key="7">
    <source>
        <dbReference type="PROSITE" id="PS51352"/>
    </source>
</evidence>
<dbReference type="GO" id="GO:0015035">
    <property type="term" value="F:protein-disulfide reductase activity"/>
    <property type="evidence" value="ECO:0007669"/>
    <property type="project" value="TreeGrafter"/>
</dbReference>
<dbReference type="Pfam" id="PF13899">
    <property type="entry name" value="Thioredoxin_7"/>
    <property type="match status" value="1"/>
</dbReference>
<dbReference type="InterPro" id="IPR013766">
    <property type="entry name" value="Thioredoxin_domain"/>
</dbReference>
<feature type="transmembrane region" description="Helical" evidence="6">
    <location>
        <begin position="40"/>
        <end position="60"/>
    </location>
</feature>
<dbReference type="RefSeq" id="WP_146980704.1">
    <property type="nucleotide sequence ID" value="NZ_VOSM01000003.1"/>
</dbReference>
<organism evidence="8 9">
    <name type="scientific">Lujinxingia vulgaris</name>
    <dbReference type="NCBI Taxonomy" id="2600176"/>
    <lineage>
        <taxon>Bacteria</taxon>
        <taxon>Deltaproteobacteria</taxon>
        <taxon>Bradymonadales</taxon>
        <taxon>Lujinxingiaceae</taxon>
        <taxon>Lujinxingia</taxon>
    </lineage>
</organism>
<evidence type="ECO:0000313" key="9">
    <source>
        <dbReference type="Proteomes" id="UP000321412"/>
    </source>
</evidence>
<feature type="transmembrane region" description="Helical" evidence="6">
    <location>
        <begin position="355"/>
        <end position="385"/>
    </location>
</feature>
<feature type="transmembrane region" description="Helical" evidence="6">
    <location>
        <begin position="433"/>
        <end position="455"/>
    </location>
</feature>
<dbReference type="Pfam" id="PF02683">
    <property type="entry name" value="DsbD_TM"/>
    <property type="match status" value="1"/>
</dbReference>
<evidence type="ECO:0000256" key="1">
    <source>
        <dbReference type="ARBA" id="ARBA00004651"/>
    </source>
</evidence>
<dbReference type="Proteomes" id="UP000321412">
    <property type="component" value="Unassembled WGS sequence"/>
</dbReference>
<dbReference type="SUPFAM" id="SSF52833">
    <property type="entry name" value="Thioredoxin-like"/>
    <property type="match status" value="1"/>
</dbReference>
<dbReference type="Gene3D" id="3.40.30.10">
    <property type="entry name" value="Glutaredoxin"/>
    <property type="match status" value="1"/>
</dbReference>
<keyword evidence="9" id="KW-1185">Reference proteome</keyword>
<sequence length="471" mass="50282">MPMCSKAKLHRVWVGLSLLVALAWPDLVYASEGAAVAPRWPMLAAGGLLVVAGMALMTLRRAWFELSSRAKVWRVIGVTLAGVGFYALTFGVTEPPPGGERVGWITSYSEAQALARAQNRPIVLDFTADWCLACGEMEREVFEHPQVRQRLEEEFVTLKLDYEAGDAETIAAIQRFEVSGLPRIAFESPDGEFLRGPSFEGKLGVEEFNERLDAAIEGRDAGSEGWLSDALKERGLWAVFMLVFGAGVLSSFAPCVYPLIPITIGVFGARQAATRREAFLLSLTYVFGIVVTYSVLGVMAASLGTVFGGFLQHPGVQLGIALLFVVLGLGTLGAWDMRLPGGLQTRLSQAGGAGFGGAFVMGLVAGAIAAPCIGPVVAGILVYVAQQGDVLLGWSLLSIFALGLGLLFLVLGTFSGLIQRLPRAGGWMEGSKAVFSAVFFGLALFYARLALPVLVTQTERIWWALSSALVG</sequence>
<evidence type="ECO:0000256" key="6">
    <source>
        <dbReference type="SAM" id="Phobius"/>
    </source>
</evidence>
<dbReference type="OrthoDB" id="9811036at2"/>
<reference evidence="8 9" key="1">
    <citation type="submission" date="2019-08" db="EMBL/GenBank/DDBJ databases">
        <title>Bradymonadales sp. TMQ4.</title>
        <authorList>
            <person name="Liang Q."/>
        </authorList>
    </citation>
    <scope>NUCLEOTIDE SEQUENCE [LARGE SCALE GENOMIC DNA]</scope>
    <source>
        <strain evidence="8 9">TMQ4</strain>
    </source>
</reference>
<feature type="transmembrane region" description="Helical" evidence="6">
    <location>
        <begin position="315"/>
        <end position="335"/>
    </location>
</feature>
<feature type="transmembrane region" description="Helical" evidence="6">
    <location>
        <begin position="236"/>
        <end position="257"/>
    </location>
</feature>
<keyword evidence="2" id="KW-1003">Cell membrane</keyword>
<evidence type="ECO:0000256" key="2">
    <source>
        <dbReference type="ARBA" id="ARBA00022475"/>
    </source>
</evidence>
<dbReference type="GO" id="GO:0017004">
    <property type="term" value="P:cytochrome complex assembly"/>
    <property type="evidence" value="ECO:0007669"/>
    <property type="project" value="InterPro"/>
</dbReference>
<gene>
    <name evidence="8" type="ORF">FRC98_07600</name>
</gene>
<dbReference type="InterPro" id="IPR003834">
    <property type="entry name" value="Cyt_c_assmbl_TM_dom"/>
</dbReference>
<name>A0A5C6X877_9DELT</name>
<feature type="transmembrane region" description="Helical" evidence="6">
    <location>
        <begin position="391"/>
        <end position="412"/>
    </location>
</feature>
<dbReference type="AlphaFoldDB" id="A0A5C6X877"/>
<dbReference type="PROSITE" id="PS51352">
    <property type="entry name" value="THIOREDOXIN_2"/>
    <property type="match status" value="1"/>
</dbReference>
<dbReference type="InterPro" id="IPR017937">
    <property type="entry name" value="Thioredoxin_CS"/>
</dbReference>
<comment type="subcellular location">
    <subcellularLocation>
        <location evidence="1">Cell membrane</location>
        <topology evidence="1">Multi-pass membrane protein</topology>
    </subcellularLocation>
</comment>
<evidence type="ECO:0000256" key="4">
    <source>
        <dbReference type="ARBA" id="ARBA00022989"/>
    </source>
</evidence>